<evidence type="ECO:0000313" key="1">
    <source>
        <dbReference type="EMBL" id="BCK81848.1"/>
    </source>
</evidence>
<protein>
    <recommendedName>
        <fullName evidence="3">DUF2974 domain-containing protein</fullName>
    </recommendedName>
</protein>
<dbReference type="AlphaFoldDB" id="A0A810Q0J0"/>
<dbReference type="KEGG" id="vcop:MM50RIKEN_16110"/>
<reference evidence="1" key="1">
    <citation type="submission" date="2020-09" db="EMBL/GenBank/DDBJ databases">
        <title>New species isolated from human feces.</title>
        <authorList>
            <person name="Kitahara M."/>
            <person name="Shigeno Y."/>
            <person name="Shime M."/>
            <person name="Matsumoto Y."/>
            <person name="Nakamura S."/>
            <person name="Motooka D."/>
            <person name="Fukuoka S."/>
            <person name="Nishikawa H."/>
            <person name="Benno Y."/>
        </authorList>
    </citation>
    <scope>NUCLEOTIDE SEQUENCE</scope>
    <source>
        <strain evidence="1">MM50</strain>
    </source>
</reference>
<proteinExistence type="predicted"/>
<evidence type="ECO:0008006" key="3">
    <source>
        <dbReference type="Google" id="ProtNLM"/>
    </source>
</evidence>
<dbReference type="InterPro" id="IPR024499">
    <property type="entry name" value="Mbeg1-like"/>
</dbReference>
<accession>A0A810Q0J0</accession>
<dbReference type="InterPro" id="IPR029058">
    <property type="entry name" value="AB_hydrolase_fold"/>
</dbReference>
<organism evidence="1 2">
    <name type="scientific">Vescimonas coprocola</name>
    <dbReference type="NCBI Taxonomy" id="2714355"/>
    <lineage>
        <taxon>Bacteria</taxon>
        <taxon>Bacillati</taxon>
        <taxon>Bacillota</taxon>
        <taxon>Clostridia</taxon>
        <taxon>Eubacteriales</taxon>
        <taxon>Oscillospiraceae</taxon>
        <taxon>Vescimonas</taxon>
    </lineage>
</organism>
<sequence>MAGKNEYTVFDYLQWRGDLTLQQDPFNEVDNLVLCIIAYINLRKIDRLWSKNPKDAMPIGDVCARLTAADEQLGLSSLDYIPVMRAAAETERFRDTRLFAFESRNDEAKQMQFAAVSFLLPDGSVFISYRGTDTSLVGWKENFNMSYLETVPAQARATEYAQEVIRACKHRPYRIGGHSKGGNLAAWAAVHLPEKLQGKRLLAAYNNDGPGFHADLLDTPAYRRVEDRLHTYIPESSIVGVLLVHAEDYDVIDSTSHAAMQHEALSWQVMGNRFVHLGQRSQLGQMSDDVLREWLDSVSQEDREAFCDALYSILSMGGRAKTFEDLRKGGFSGWAALWKEYAGADERKKQILTEIFGRLAIDVKDELMKAAGQGLRSAGHGIRTVGQNLMGRREPDKTQTK</sequence>
<gene>
    <name evidence="1" type="ORF">MM50RIKEN_16110</name>
</gene>
<dbReference type="Pfam" id="PF11187">
    <property type="entry name" value="Mbeg1-like"/>
    <property type="match status" value="1"/>
</dbReference>
<dbReference type="Gene3D" id="3.40.50.1820">
    <property type="entry name" value="alpha/beta hydrolase"/>
    <property type="match status" value="1"/>
</dbReference>
<dbReference type="SUPFAM" id="SSF53474">
    <property type="entry name" value="alpha/beta-Hydrolases"/>
    <property type="match status" value="1"/>
</dbReference>
<dbReference type="EMBL" id="AP023418">
    <property type="protein sequence ID" value="BCK81848.1"/>
    <property type="molecule type" value="Genomic_DNA"/>
</dbReference>
<name>A0A810Q0J0_9FIRM</name>
<evidence type="ECO:0000313" key="2">
    <source>
        <dbReference type="Proteomes" id="UP000681035"/>
    </source>
</evidence>
<dbReference type="Proteomes" id="UP000681035">
    <property type="component" value="Chromosome"/>
</dbReference>
<dbReference type="RefSeq" id="WP_213540502.1">
    <property type="nucleotide sequence ID" value="NZ_AP023418.1"/>
</dbReference>
<keyword evidence="2" id="KW-1185">Reference proteome</keyword>